<gene>
    <name evidence="2" type="ORF">AM571_PC01146</name>
</gene>
<feature type="region of interest" description="Disordered" evidence="1">
    <location>
        <begin position="1"/>
        <end position="25"/>
    </location>
</feature>
<reference evidence="2 3" key="1">
    <citation type="submission" date="2016-09" db="EMBL/GenBank/DDBJ databases">
        <title>The complete genome sequences of Rhizobium gallicum, symbiovars gallicum and phaseoli, symbionts associated to common bean (Phaseolus vulgaris).</title>
        <authorList>
            <person name="Bustos P."/>
            <person name="Santamaria R.I."/>
            <person name="Perez-Carrascal O.M."/>
            <person name="Juarez S."/>
            <person name="Lozano L."/>
            <person name="Martinez-Flores I."/>
            <person name="Martinez-Romero E."/>
            <person name="Cevallos M."/>
            <person name="Romero D."/>
            <person name="Davila G."/>
            <person name="Gonzalez V."/>
        </authorList>
    </citation>
    <scope>NUCLEOTIDE SEQUENCE [LARGE SCALE GENOMIC DNA]</scope>
    <source>
        <strain evidence="2 3">8C-3</strain>
        <plasmid evidence="3">Plasmid prsp8c3c</plasmid>
    </source>
</reference>
<accession>A0A1L5PF39</accession>
<evidence type="ECO:0000313" key="2">
    <source>
        <dbReference type="EMBL" id="APO78879.1"/>
    </source>
</evidence>
<proteinExistence type="predicted"/>
<organism evidence="2 3">
    <name type="scientific">Rhizobium etli 8C-3</name>
    <dbReference type="NCBI Taxonomy" id="538025"/>
    <lineage>
        <taxon>Bacteria</taxon>
        <taxon>Pseudomonadati</taxon>
        <taxon>Pseudomonadota</taxon>
        <taxon>Alphaproteobacteria</taxon>
        <taxon>Hyphomicrobiales</taxon>
        <taxon>Rhizobiaceae</taxon>
        <taxon>Rhizobium/Agrobacterium group</taxon>
        <taxon>Rhizobium</taxon>
    </lineage>
</organism>
<protein>
    <submittedName>
        <fullName evidence="2">Uncharacterized protein</fullName>
    </submittedName>
</protein>
<dbReference type="AlphaFoldDB" id="A0A1L5PF39"/>
<evidence type="ECO:0000313" key="3">
    <source>
        <dbReference type="Proteomes" id="UP000185109"/>
    </source>
</evidence>
<dbReference type="EMBL" id="CP017244">
    <property type="protein sequence ID" value="APO78879.1"/>
    <property type="molecule type" value="Genomic_DNA"/>
</dbReference>
<sequence length="89" mass="9234">MEPMSSGDRMSKGRNRKGWTHPAMTGYSGHAGADVRCVLPGRGLSAEVGGAAIQSATVARSAAQHPCLVPDGRHLSVLICNHVPVSSDI</sequence>
<geneLocation type="plasmid" evidence="3">
    <name>prsp8c3c</name>
</geneLocation>
<dbReference type="Proteomes" id="UP000185109">
    <property type="component" value="Plasmid pRsp8C3c"/>
</dbReference>
<name>A0A1L5PF39_RHIET</name>
<evidence type="ECO:0000256" key="1">
    <source>
        <dbReference type="SAM" id="MobiDB-lite"/>
    </source>
</evidence>
<keyword evidence="2" id="KW-0614">Plasmid</keyword>